<dbReference type="InterPro" id="IPR013783">
    <property type="entry name" value="Ig-like_fold"/>
</dbReference>
<evidence type="ECO:0000256" key="1">
    <source>
        <dbReference type="ARBA" id="ARBA00004613"/>
    </source>
</evidence>
<dbReference type="EMBL" id="KE670869">
    <property type="protein sequence ID" value="ERE80854.1"/>
    <property type="molecule type" value="Genomic_DNA"/>
</dbReference>
<feature type="region of interest" description="Disordered" evidence="8">
    <location>
        <begin position="187"/>
        <end position="211"/>
    </location>
</feature>
<feature type="chain" id="PRO_5001600790" description="Interleukin-18-binding protein" evidence="9">
    <location>
        <begin position="43"/>
        <end position="211"/>
    </location>
</feature>
<dbReference type="PROSITE" id="PS50835">
    <property type="entry name" value="IG_LIKE"/>
    <property type="match status" value="1"/>
</dbReference>
<keyword evidence="4" id="KW-1015">Disulfide bond</keyword>
<dbReference type="Pfam" id="PF22009">
    <property type="entry name" value="YLDV-IL18BP-like"/>
    <property type="match status" value="1"/>
</dbReference>
<dbReference type="PANTHER" id="PTHR14292">
    <property type="entry name" value="INTERLEUKIN-18-BINDING PROTEIN"/>
    <property type="match status" value="1"/>
</dbReference>
<protein>
    <recommendedName>
        <fullName evidence="7">Interleukin-18-binding protein</fullName>
    </recommendedName>
</protein>
<dbReference type="FunFam" id="2.60.40.10:FF:001297">
    <property type="entry name" value="Interleukin 18 binding protein"/>
    <property type="match status" value="1"/>
</dbReference>
<dbReference type="InterPro" id="IPR007110">
    <property type="entry name" value="Ig-like_dom"/>
</dbReference>
<dbReference type="GO" id="GO:0042007">
    <property type="term" value="F:interleukin-18 binding"/>
    <property type="evidence" value="ECO:0007669"/>
    <property type="project" value="InterPro"/>
</dbReference>
<dbReference type="InterPro" id="IPR036179">
    <property type="entry name" value="Ig-like_dom_sf"/>
</dbReference>
<reference evidence="12" key="1">
    <citation type="journal article" date="2013" name="Nat. Biotechnol.">
        <title>Chinese hamster genome sequenced from sorted chromosomes.</title>
        <authorList>
            <person name="Brinkrolf K."/>
            <person name="Rupp O."/>
            <person name="Laux H."/>
            <person name="Kollin F."/>
            <person name="Ernst W."/>
            <person name="Linke B."/>
            <person name="Kofler R."/>
            <person name="Romand S."/>
            <person name="Hesse F."/>
            <person name="Budach W.E."/>
            <person name="Galosy S."/>
            <person name="Muller D."/>
            <person name="Noll T."/>
            <person name="Wienberg J."/>
            <person name="Jostock T."/>
            <person name="Leonard M."/>
            <person name="Grillari J."/>
            <person name="Tauch A."/>
            <person name="Goesmann A."/>
            <person name="Helk B."/>
            <person name="Mott J.E."/>
            <person name="Puhler A."/>
            <person name="Borth N."/>
        </authorList>
    </citation>
    <scope>NUCLEOTIDE SEQUENCE [LARGE SCALE GENOMIC DNA]</scope>
    <source>
        <strain evidence="12">17A/GY</strain>
    </source>
</reference>
<dbReference type="PANTHER" id="PTHR14292:SF2">
    <property type="entry name" value="INTERLEUKIN-18-BINDING PROTEIN"/>
    <property type="match status" value="1"/>
</dbReference>
<organism evidence="11 12">
    <name type="scientific">Cricetulus griseus</name>
    <name type="common">Chinese hamster</name>
    <name type="synonym">Cricetulus barabensis griseus</name>
    <dbReference type="NCBI Taxonomy" id="10029"/>
    <lineage>
        <taxon>Eukaryota</taxon>
        <taxon>Metazoa</taxon>
        <taxon>Chordata</taxon>
        <taxon>Craniata</taxon>
        <taxon>Vertebrata</taxon>
        <taxon>Euteleostomi</taxon>
        <taxon>Mammalia</taxon>
        <taxon>Eutheria</taxon>
        <taxon>Euarchontoglires</taxon>
        <taxon>Glires</taxon>
        <taxon>Rodentia</taxon>
        <taxon>Myomorpha</taxon>
        <taxon>Muroidea</taxon>
        <taxon>Cricetidae</taxon>
        <taxon>Cricetinae</taxon>
        <taxon>Cricetulus</taxon>
    </lineage>
</organism>
<evidence type="ECO:0000256" key="3">
    <source>
        <dbReference type="ARBA" id="ARBA00022729"/>
    </source>
</evidence>
<evidence type="ECO:0000256" key="8">
    <source>
        <dbReference type="SAM" id="MobiDB-lite"/>
    </source>
</evidence>
<accession>A0A061ICP6</accession>
<keyword evidence="2" id="KW-0964">Secreted</keyword>
<evidence type="ECO:0000256" key="5">
    <source>
        <dbReference type="ARBA" id="ARBA00023180"/>
    </source>
</evidence>
<dbReference type="GO" id="GO:0005615">
    <property type="term" value="C:extracellular space"/>
    <property type="evidence" value="ECO:0007669"/>
    <property type="project" value="TreeGrafter"/>
</dbReference>
<comment type="subcellular location">
    <subcellularLocation>
        <location evidence="1">Secreted</location>
    </subcellularLocation>
</comment>
<evidence type="ECO:0000313" key="11">
    <source>
        <dbReference type="EMBL" id="ERE80854.1"/>
    </source>
</evidence>
<keyword evidence="6" id="KW-0393">Immunoglobulin domain</keyword>
<sequence>MDTCLLLIQVIMTMRHWWTTDPNSWWVLLLYVHVVILARATAAPQTTATVFTGSSKDPCSSWSPAGPTKHYPAVDVIWPEEEVPLNGTLTLSCTACSRFPYFSILYWLGNGSFIEHLPGRLREGHTSREHRNTSTWLQRALVLEELSPTLRSTNFSCLFVDPGQVAQYHIVLAQLWDGLKTVPSPSQEILSSHSPAPTSAGPGVTMKPAKA</sequence>
<dbReference type="Gene3D" id="2.60.40.10">
    <property type="entry name" value="Immunoglobulins"/>
    <property type="match status" value="1"/>
</dbReference>
<dbReference type="InterPro" id="IPR055139">
    <property type="entry name" value="IL18BP-like_dom"/>
</dbReference>
<dbReference type="GO" id="GO:0042088">
    <property type="term" value="P:T-helper 1 type immune response"/>
    <property type="evidence" value="ECO:0007669"/>
    <property type="project" value="TreeGrafter"/>
</dbReference>
<feature type="signal peptide" evidence="9">
    <location>
        <begin position="1"/>
        <end position="42"/>
    </location>
</feature>
<name>A0A061ICP6_CRIGR</name>
<dbReference type="AlphaFoldDB" id="A0A061ICP6"/>
<gene>
    <name evidence="11" type="ORF">H671_3g8569</name>
</gene>
<evidence type="ECO:0000256" key="6">
    <source>
        <dbReference type="ARBA" id="ARBA00023319"/>
    </source>
</evidence>
<keyword evidence="5" id="KW-0325">Glycoprotein</keyword>
<dbReference type="Proteomes" id="UP000030759">
    <property type="component" value="Unassembled WGS sequence"/>
</dbReference>
<evidence type="ECO:0000259" key="10">
    <source>
        <dbReference type="PROSITE" id="PS50835"/>
    </source>
</evidence>
<evidence type="ECO:0000256" key="9">
    <source>
        <dbReference type="SAM" id="SignalP"/>
    </source>
</evidence>
<keyword evidence="3 9" id="KW-0732">Signal</keyword>
<evidence type="ECO:0000313" key="12">
    <source>
        <dbReference type="Proteomes" id="UP000030759"/>
    </source>
</evidence>
<evidence type="ECO:0000256" key="2">
    <source>
        <dbReference type="ARBA" id="ARBA00022525"/>
    </source>
</evidence>
<evidence type="ECO:0000256" key="7">
    <source>
        <dbReference type="ARBA" id="ARBA00070297"/>
    </source>
</evidence>
<feature type="compositionally biased region" description="Polar residues" evidence="8">
    <location>
        <begin position="187"/>
        <end position="197"/>
    </location>
</feature>
<proteinExistence type="predicted"/>
<dbReference type="SUPFAM" id="SSF48726">
    <property type="entry name" value="Immunoglobulin"/>
    <property type="match status" value="1"/>
</dbReference>
<dbReference type="InterPro" id="IPR039681">
    <property type="entry name" value="IL18BP"/>
</dbReference>
<feature type="domain" description="Ig-like" evidence="10">
    <location>
        <begin position="72"/>
        <end position="157"/>
    </location>
</feature>
<evidence type="ECO:0000256" key="4">
    <source>
        <dbReference type="ARBA" id="ARBA00023157"/>
    </source>
</evidence>